<gene>
    <name evidence="1" type="ORF">JOF28_000541</name>
</gene>
<name>A0A940PPN9_9MICO</name>
<protein>
    <submittedName>
        <fullName evidence="1">Uncharacterized protein</fullName>
    </submittedName>
</protein>
<evidence type="ECO:0000313" key="2">
    <source>
        <dbReference type="Proteomes" id="UP000675163"/>
    </source>
</evidence>
<dbReference type="AlphaFoldDB" id="A0A940PPN9"/>
<dbReference type="Proteomes" id="UP000675163">
    <property type="component" value="Unassembled WGS sequence"/>
</dbReference>
<evidence type="ECO:0000313" key="1">
    <source>
        <dbReference type="EMBL" id="MBP1325309.1"/>
    </source>
</evidence>
<accession>A0A940PPN9</accession>
<reference evidence="1" key="1">
    <citation type="submission" date="2021-02" db="EMBL/GenBank/DDBJ databases">
        <title>Sequencing the genomes of 1000 actinobacteria strains.</title>
        <authorList>
            <person name="Klenk H.-P."/>
        </authorList>
    </citation>
    <scope>NUCLEOTIDE SEQUENCE</scope>
    <source>
        <strain evidence="1">DSM 22850</strain>
    </source>
</reference>
<comment type="caution">
    <text evidence="1">The sequence shown here is derived from an EMBL/GenBank/DDBJ whole genome shotgun (WGS) entry which is preliminary data.</text>
</comment>
<sequence length="100" mass="11378">MLSNRADYRTESTPQQRQGDLVRLAVSYSRHSALEVAYGDYYPGSVLRAERADAWRRGFAWCNEHCREFRAADACPECMNSAPDNEGGECFESRGTRFCT</sequence>
<proteinExistence type="predicted"/>
<organism evidence="1 2">
    <name type="scientific">Leucobacter exalbidus</name>
    <dbReference type="NCBI Taxonomy" id="662960"/>
    <lineage>
        <taxon>Bacteria</taxon>
        <taxon>Bacillati</taxon>
        <taxon>Actinomycetota</taxon>
        <taxon>Actinomycetes</taxon>
        <taxon>Micrococcales</taxon>
        <taxon>Microbacteriaceae</taxon>
        <taxon>Leucobacter</taxon>
    </lineage>
</organism>
<keyword evidence="2" id="KW-1185">Reference proteome</keyword>
<dbReference type="EMBL" id="JAFIDA010000001">
    <property type="protein sequence ID" value="MBP1325309.1"/>
    <property type="molecule type" value="Genomic_DNA"/>
</dbReference>